<sequence length="313" mass="34152">MSCTQGVLVALTLAFVLVCPSVNAYGDEALNPKAPVLAAAAVAQAEDANVLKAFSLSLDYTLVTDYVWRGINLSEYAGEGREKLNHQLSVGVEFTPGEAGLPDIGTFGFNVWFEWYGGQEKLTPGSADNLQETDYTIYWSYDLSKICAVLPLDFETGWIGYNFPRLKGDAHFTNEWYFSLALQDEKVFGRSLLNPTVTYYMDLDDVQAGFLTLGISHDFPLAELGLQGCPVMKDVTVTPSLLLALDHRYYDKVGLGASTSTGTKLAYIEYGLAAAYDLSSALSIPEKYGAFGVTGFLNFSQSLHDQNAAVQDE</sequence>
<dbReference type="AlphaFoldDB" id="A0A0F9HZQ4"/>
<proteinExistence type="predicted"/>
<accession>A0A0F9HZQ4</accession>
<reference evidence="1" key="1">
    <citation type="journal article" date="2015" name="Nature">
        <title>Complex archaea that bridge the gap between prokaryotes and eukaryotes.</title>
        <authorList>
            <person name="Spang A."/>
            <person name="Saw J.H."/>
            <person name="Jorgensen S.L."/>
            <person name="Zaremba-Niedzwiedzka K."/>
            <person name="Martijn J."/>
            <person name="Lind A.E."/>
            <person name="van Eijk R."/>
            <person name="Schleper C."/>
            <person name="Guy L."/>
            <person name="Ettema T.J."/>
        </authorList>
    </citation>
    <scope>NUCLEOTIDE SEQUENCE</scope>
</reference>
<dbReference type="EMBL" id="LAZR01013722">
    <property type="protein sequence ID" value="KKM20642.1"/>
    <property type="molecule type" value="Genomic_DNA"/>
</dbReference>
<evidence type="ECO:0000313" key="1">
    <source>
        <dbReference type="EMBL" id="KKM20642.1"/>
    </source>
</evidence>
<feature type="non-terminal residue" evidence="1">
    <location>
        <position position="313"/>
    </location>
</feature>
<gene>
    <name evidence="1" type="ORF">LCGC14_1643400</name>
</gene>
<protein>
    <submittedName>
        <fullName evidence="1">Uncharacterized protein</fullName>
    </submittedName>
</protein>
<organism evidence="1">
    <name type="scientific">marine sediment metagenome</name>
    <dbReference type="NCBI Taxonomy" id="412755"/>
    <lineage>
        <taxon>unclassified sequences</taxon>
        <taxon>metagenomes</taxon>
        <taxon>ecological metagenomes</taxon>
    </lineage>
</organism>
<comment type="caution">
    <text evidence="1">The sequence shown here is derived from an EMBL/GenBank/DDBJ whole genome shotgun (WGS) entry which is preliminary data.</text>
</comment>
<name>A0A0F9HZQ4_9ZZZZ</name>